<dbReference type="AlphaFoldDB" id="A0AAU7M0B3"/>
<dbReference type="Pfam" id="PF02515">
    <property type="entry name" value="CoA_transf_3"/>
    <property type="match status" value="1"/>
</dbReference>
<name>A0AAU7M0B3_9BURK</name>
<keyword evidence="1 2" id="KW-0808">Transferase</keyword>
<dbReference type="InterPro" id="IPR003673">
    <property type="entry name" value="CoA-Trfase_fam_III"/>
</dbReference>
<dbReference type="SUPFAM" id="SSF89796">
    <property type="entry name" value="CoA-transferase family III (CaiB/BaiF)"/>
    <property type="match status" value="1"/>
</dbReference>
<sequence>MSTHRPHCPIDDLPARSAPALDLLAGVKVLDLTTSVAGPYAGQLLADMGATVVKVEKPKGGDDARAWGPPFLHGESLWFMSVNRGKHSVTLDIGCPQGQEILHKLVAQCDVILLNIVGRVQRKLGLDAATLRALNPRLIHLSLTGFGLHGDRADLPCYDLIAEGYSGVMDLTGELDAPAQKVGTPAADMLAGHDAAMAVTAALFRRQREGVGCDIDVSMVESMSRFMAPRLMPYLGSGELSRRSGGRDSVIAIYQVFETADDPMTLGLGNDAIWKRFWEAVGRPEMSASQAYASNAQRRTARPELVEIIAEVLRAQPRSHWLELFTQARVPAGPIQRLDEVASDRALHAAGFIYRTEGPDGPIPQVGLGIRFDGSTEGTAMPPPKLGAHTESILGAWLGCESTQIEQLRAQRVV</sequence>
<accession>A0AAU7M0B3</accession>
<dbReference type="Gene3D" id="3.40.50.10540">
    <property type="entry name" value="Crotonobetainyl-coa:carnitine coa-transferase, domain 1"/>
    <property type="match status" value="1"/>
</dbReference>
<keyword evidence="2" id="KW-0614">Plasmid</keyword>
<dbReference type="EMBL" id="CP157676">
    <property type="protein sequence ID" value="XBP72673.1"/>
    <property type="molecule type" value="Genomic_DNA"/>
</dbReference>
<organism evidence="2">
    <name type="scientific">Polaromonas hydrogenivorans</name>
    <dbReference type="NCBI Taxonomy" id="335476"/>
    <lineage>
        <taxon>Bacteria</taxon>
        <taxon>Pseudomonadati</taxon>
        <taxon>Pseudomonadota</taxon>
        <taxon>Betaproteobacteria</taxon>
        <taxon>Burkholderiales</taxon>
        <taxon>Comamonadaceae</taxon>
        <taxon>Polaromonas</taxon>
    </lineage>
</organism>
<dbReference type="InterPro" id="IPR023606">
    <property type="entry name" value="CoA-Trfase_III_dom_1_sf"/>
</dbReference>
<geneLocation type="plasmid" evidence="2">
    <name>p1</name>
</geneLocation>
<dbReference type="InterPro" id="IPR044855">
    <property type="entry name" value="CoA-Trfase_III_dom3_sf"/>
</dbReference>
<dbReference type="GO" id="GO:0008410">
    <property type="term" value="F:CoA-transferase activity"/>
    <property type="evidence" value="ECO:0007669"/>
    <property type="project" value="TreeGrafter"/>
</dbReference>
<dbReference type="InterPro" id="IPR050483">
    <property type="entry name" value="CoA-transferase_III_domain"/>
</dbReference>
<dbReference type="EC" id="2.8.3.-" evidence="2"/>
<dbReference type="Gene3D" id="3.30.1540.10">
    <property type="entry name" value="formyl-coa transferase, domain 3"/>
    <property type="match status" value="1"/>
</dbReference>
<proteinExistence type="predicted"/>
<dbReference type="PANTHER" id="PTHR48207">
    <property type="entry name" value="SUCCINATE--HYDROXYMETHYLGLUTARATE COA-TRANSFERASE"/>
    <property type="match status" value="1"/>
</dbReference>
<reference evidence="2" key="1">
    <citation type="submission" date="2024-05" db="EMBL/GenBank/DDBJ databases">
        <authorList>
            <person name="Bunk B."/>
            <person name="Swiderski J."/>
            <person name="Sproer C."/>
            <person name="Thiel V."/>
        </authorList>
    </citation>
    <scope>NUCLEOTIDE SEQUENCE</scope>
    <source>
        <strain evidence="2">DSM 17735</strain>
        <plasmid evidence="2">p1</plasmid>
    </source>
</reference>
<evidence type="ECO:0000256" key="1">
    <source>
        <dbReference type="ARBA" id="ARBA00022679"/>
    </source>
</evidence>
<evidence type="ECO:0000313" key="2">
    <source>
        <dbReference type="EMBL" id="XBP72673.1"/>
    </source>
</evidence>
<dbReference type="PANTHER" id="PTHR48207:SF3">
    <property type="entry name" value="SUCCINATE--HYDROXYMETHYLGLUTARATE COA-TRANSFERASE"/>
    <property type="match status" value="1"/>
</dbReference>
<dbReference type="RefSeq" id="WP_349282399.1">
    <property type="nucleotide sequence ID" value="NZ_CBCSCU010000043.1"/>
</dbReference>
<protein>
    <submittedName>
        <fullName evidence="2">CoA transferase</fullName>
        <ecNumber evidence="2">2.8.3.-</ecNumber>
    </submittedName>
</protein>
<gene>
    <name evidence="2" type="ORF">ABLV49_21645</name>
</gene>